<dbReference type="Gene3D" id="3.90.550.10">
    <property type="entry name" value="Spore Coat Polysaccharide Biosynthesis Protein SpsA, Chain A"/>
    <property type="match status" value="1"/>
</dbReference>
<dbReference type="Pfam" id="PF09258">
    <property type="entry name" value="Glyco_transf_64"/>
    <property type="match status" value="1"/>
</dbReference>
<evidence type="ECO:0000256" key="2">
    <source>
        <dbReference type="ARBA" id="ARBA00010271"/>
    </source>
</evidence>
<dbReference type="GO" id="GO:1901135">
    <property type="term" value="P:carbohydrate derivative metabolic process"/>
    <property type="evidence" value="ECO:0007669"/>
    <property type="project" value="UniProtKB-ARBA"/>
</dbReference>
<dbReference type="SUPFAM" id="SSF53448">
    <property type="entry name" value="Nucleotide-diphospho-sugar transferases"/>
    <property type="match status" value="1"/>
</dbReference>
<dbReference type="AlphaFoldDB" id="A0AAV2TZV3"/>
<evidence type="ECO:0000256" key="1">
    <source>
        <dbReference type="ARBA" id="ARBA00004648"/>
    </source>
</evidence>
<protein>
    <recommendedName>
        <fullName evidence="7">Glycosyl transferase 64 domain-containing protein</fullName>
    </recommendedName>
</protein>
<dbReference type="Proteomes" id="UP001497525">
    <property type="component" value="Unassembled WGS sequence"/>
</dbReference>
<evidence type="ECO:0000313" key="9">
    <source>
        <dbReference type="Proteomes" id="UP001497525"/>
    </source>
</evidence>
<dbReference type="PANTHER" id="PTHR48261:SF4">
    <property type="entry name" value="EXOSTOSIN LIKE GLYCOSYLTRANSFERASE 3"/>
    <property type="match status" value="1"/>
</dbReference>
<dbReference type="InterPro" id="IPR015338">
    <property type="entry name" value="GT64_dom"/>
</dbReference>
<proteinExistence type="inferred from homology"/>
<evidence type="ECO:0000256" key="6">
    <source>
        <dbReference type="SAM" id="Phobius"/>
    </source>
</evidence>
<feature type="domain" description="Glycosyl transferase 64" evidence="7">
    <location>
        <begin position="664"/>
        <end position="905"/>
    </location>
</feature>
<evidence type="ECO:0000256" key="5">
    <source>
        <dbReference type="ARBA" id="ARBA00023157"/>
    </source>
</evidence>
<evidence type="ECO:0000256" key="4">
    <source>
        <dbReference type="ARBA" id="ARBA00023136"/>
    </source>
</evidence>
<dbReference type="InterPro" id="IPR004263">
    <property type="entry name" value="Exostosin"/>
</dbReference>
<evidence type="ECO:0000259" key="7">
    <source>
        <dbReference type="Pfam" id="PF09258"/>
    </source>
</evidence>
<keyword evidence="3" id="KW-0808">Transferase</keyword>
<gene>
    <name evidence="8" type="ORF">CDAUBV1_LOCUS16993</name>
</gene>
<dbReference type="PANTHER" id="PTHR48261">
    <property type="entry name" value="ACETYLGLUCOSAMINYLTRANSFERASE"/>
    <property type="match status" value="1"/>
</dbReference>
<evidence type="ECO:0000313" key="8">
    <source>
        <dbReference type="EMBL" id="CAL5141661.1"/>
    </source>
</evidence>
<comment type="subcellular location">
    <subcellularLocation>
        <location evidence="1">Endoplasmic reticulum membrane</location>
        <topology evidence="1">Single-pass type II membrane protein</topology>
    </subcellularLocation>
</comment>
<dbReference type="GO" id="GO:0005789">
    <property type="term" value="C:endoplasmic reticulum membrane"/>
    <property type="evidence" value="ECO:0007669"/>
    <property type="project" value="UniProtKB-SubCell"/>
</dbReference>
<keyword evidence="4 6" id="KW-0472">Membrane</keyword>
<dbReference type="GO" id="GO:0016757">
    <property type="term" value="F:glycosyltransferase activity"/>
    <property type="evidence" value="ECO:0007669"/>
    <property type="project" value="InterPro"/>
</dbReference>
<organism evidence="8 9">
    <name type="scientific">Calicophoron daubneyi</name>
    <name type="common">Rumen fluke</name>
    <name type="synonym">Paramphistomum daubneyi</name>
    <dbReference type="NCBI Taxonomy" id="300641"/>
    <lineage>
        <taxon>Eukaryota</taxon>
        <taxon>Metazoa</taxon>
        <taxon>Spiralia</taxon>
        <taxon>Lophotrochozoa</taxon>
        <taxon>Platyhelminthes</taxon>
        <taxon>Trematoda</taxon>
        <taxon>Digenea</taxon>
        <taxon>Plagiorchiida</taxon>
        <taxon>Pronocephalata</taxon>
        <taxon>Paramphistomoidea</taxon>
        <taxon>Paramphistomidae</taxon>
        <taxon>Calicophoron</taxon>
    </lineage>
</organism>
<keyword evidence="6" id="KW-1133">Transmembrane helix</keyword>
<name>A0AAV2TZV3_CALDB</name>
<accession>A0AAV2TZV3</accession>
<evidence type="ECO:0000256" key="3">
    <source>
        <dbReference type="ARBA" id="ARBA00022679"/>
    </source>
</evidence>
<dbReference type="InterPro" id="IPR029044">
    <property type="entry name" value="Nucleotide-diphossugar_trans"/>
</dbReference>
<feature type="transmembrane region" description="Helical" evidence="6">
    <location>
        <begin position="14"/>
        <end position="34"/>
    </location>
</feature>
<comment type="caution">
    <text evidence="8">The sequence shown here is derived from an EMBL/GenBank/DDBJ whole genome shotgun (WGS) entry which is preliminary data.</text>
</comment>
<dbReference type="EMBL" id="CAXLJL010000933">
    <property type="protein sequence ID" value="CAL5141661.1"/>
    <property type="molecule type" value="Genomic_DNA"/>
</dbReference>
<sequence>MQAHVHFIFHHKRMFLLFALIFILVFLYIDVWLLEKLQQSYQRPKSFQTEFHSCVAGHQYPGFYGGEGHSLLTSSNLPFLVDELMRINHSVRNELIELDQRRRDLLGSVSAIQSQVERVRSVLLDYSRQFMRLRATLIAYEQQLSDREYSASAPFVIEWPGSQNGLSLSEDYQSIQPGYGKCSVDSHINWKRCPLPGFLKFCLGLNSVSAAAEHVKSLVPTLSSSPHYVPDCSPQNAACLKIVMLPQDAAKCLNESVNVNKTFPTCFAVITDLSSLHELYIQLKKSKSKRSILIASPHIPQDWSESNCIFLLPTILPFSKPFPPIPILPGRRAVLLSFSCGRIISSALNPADLATLKDLQAINDAPSNSESLFKLKLHQTEYDLSVCWPPEFRQTYSLQTDFDFGWLPCQDSVSVLGNSTFGLLLGDSQSLGWQTQLVLCLGTGAIPVILGDARFPLDEAVQLNEWSRAVIRLPKPRLRELPVILQSIPENHLVELRRQGGLIFDRHLQDWSAQIRSLLLAVSRRLGYPQPPAQYWPATPAYGGRIFKPPRVYPVPRESTYQADLDDFIGPIGPELNSPNFSTNFTGPGGSAQFATVSMYNGPEIVAPHWLYPSTPWDVFLPSDAPHSHYNHTRTGLRPINHTINTAGLEFNTNLGGMRPYEQFTIVLLTYDRFEIACRTLERFLNLPYLHSVVVVWNHPIGPKPDLSWPEIHVPIMVIHAQNNSLNNRFLPYNIIHTDAVLSVDDDIQLRHDEIVFGFRIWREHRDQLVGFPARAHFWNSSSKEWYYNSDYTCEFSMVITGAAFYHRYYSFIYTWEMPFTIRKMVDDKMNCEDLAMNFLIAHITRKAPIKATIHWSFDCPYCATTLHDKPNHYKDRSECINWLTRVYGYNPLVYSQYRADSLLFKTRIPPTKQKCYKFI</sequence>
<keyword evidence="6" id="KW-0812">Transmembrane</keyword>
<comment type="similarity">
    <text evidence="2">Belongs to the glycosyltransferase 47 family.</text>
</comment>
<reference evidence="8" key="1">
    <citation type="submission" date="2024-06" db="EMBL/GenBank/DDBJ databases">
        <authorList>
            <person name="Liu X."/>
            <person name="Lenzi L."/>
            <person name="Haldenby T S."/>
            <person name="Uol C."/>
        </authorList>
    </citation>
    <scope>NUCLEOTIDE SEQUENCE</scope>
</reference>
<keyword evidence="5" id="KW-1015">Disulfide bond</keyword>